<keyword evidence="3" id="KW-1185">Reference proteome</keyword>
<dbReference type="RefSeq" id="WP_176757901.1">
    <property type="nucleotide sequence ID" value="NZ_FMZA01000009.1"/>
</dbReference>
<sequence>MDWSKAKTILILAFLALNAFLADQLLQAKGEQAQKQEVSRETQQELQELLDKRHIRMKVDLPKKAFPVTSLDAKPLELKTLHEQDSRWESTAEGSYRLTLEAPWPSKQLEKLLQQTVPGFDQYRKSDESDPDQLVYYQHHDERPIFDSRLLVTMKDGAASKLELYPLKIQTDNNTSQTGLSAQDALVRLIATGMIQKGSTVVDVTLGYHGRPSYEGEDRVLYPVWKIETQQAAFYVNALTQEIEPITVNKRYF</sequence>
<gene>
    <name evidence="2" type="ORF">SAMN04488112_10928</name>
</gene>
<evidence type="ECO:0000259" key="1">
    <source>
        <dbReference type="Pfam" id="PF09648"/>
    </source>
</evidence>
<organism evidence="2 3">
    <name type="scientific">Melghirimyces thermohalophilus</name>
    <dbReference type="NCBI Taxonomy" id="1236220"/>
    <lineage>
        <taxon>Bacteria</taxon>
        <taxon>Bacillati</taxon>
        <taxon>Bacillota</taxon>
        <taxon>Bacilli</taxon>
        <taxon>Bacillales</taxon>
        <taxon>Thermoactinomycetaceae</taxon>
        <taxon>Melghirimyces</taxon>
    </lineage>
</organism>
<evidence type="ECO:0000313" key="3">
    <source>
        <dbReference type="Proteomes" id="UP000199387"/>
    </source>
</evidence>
<dbReference type="AlphaFoldDB" id="A0A1G6M652"/>
<dbReference type="Gene3D" id="2.40.128.690">
    <property type="entry name" value="YycH protein, domain 3-like"/>
    <property type="match status" value="1"/>
</dbReference>
<dbReference type="InterPro" id="IPR018604">
    <property type="entry name" value="YycI-like"/>
</dbReference>
<dbReference type="STRING" id="1236220.SAMN04488112_10928"/>
<dbReference type="Proteomes" id="UP000199387">
    <property type="component" value="Unassembled WGS sequence"/>
</dbReference>
<dbReference type="EMBL" id="FMZA01000009">
    <property type="protein sequence ID" value="SDC50969.1"/>
    <property type="molecule type" value="Genomic_DNA"/>
</dbReference>
<protein>
    <submittedName>
        <fullName evidence="2">Two-component signal transduction system YycFG, regulatory protein YycI</fullName>
    </submittedName>
</protein>
<dbReference type="GO" id="GO:0016020">
    <property type="term" value="C:membrane"/>
    <property type="evidence" value="ECO:0007669"/>
    <property type="project" value="InterPro"/>
</dbReference>
<name>A0A1G6M652_9BACL</name>
<dbReference type="Pfam" id="PF09648">
    <property type="entry name" value="YycI"/>
    <property type="match status" value="1"/>
</dbReference>
<evidence type="ECO:0000313" key="2">
    <source>
        <dbReference type="EMBL" id="SDC50969.1"/>
    </source>
</evidence>
<feature type="domain" description="Regulatory protein YycH-like" evidence="1">
    <location>
        <begin position="34"/>
        <end position="238"/>
    </location>
</feature>
<reference evidence="2 3" key="1">
    <citation type="submission" date="2016-10" db="EMBL/GenBank/DDBJ databases">
        <authorList>
            <person name="de Groot N.N."/>
        </authorList>
    </citation>
    <scope>NUCLEOTIDE SEQUENCE [LARGE SCALE GENOMIC DNA]</scope>
    <source>
        <strain evidence="2 3">DSM 45514</strain>
    </source>
</reference>
<accession>A0A1G6M652</accession>
<proteinExistence type="predicted"/>